<dbReference type="EMBL" id="MNAD01001305">
    <property type="protein sequence ID" value="OJT06506.1"/>
    <property type="molecule type" value="Genomic_DNA"/>
</dbReference>
<evidence type="ECO:0000313" key="1">
    <source>
        <dbReference type="EMBL" id="OJT06506.1"/>
    </source>
</evidence>
<proteinExistence type="predicted"/>
<dbReference type="AlphaFoldDB" id="A0A1M2VG20"/>
<name>A0A1M2VG20_TRAPU</name>
<organism evidence="1 2">
    <name type="scientific">Trametes pubescens</name>
    <name type="common">White-rot fungus</name>
    <dbReference type="NCBI Taxonomy" id="154538"/>
    <lineage>
        <taxon>Eukaryota</taxon>
        <taxon>Fungi</taxon>
        <taxon>Dikarya</taxon>
        <taxon>Basidiomycota</taxon>
        <taxon>Agaricomycotina</taxon>
        <taxon>Agaricomycetes</taxon>
        <taxon>Polyporales</taxon>
        <taxon>Polyporaceae</taxon>
        <taxon>Trametes</taxon>
    </lineage>
</organism>
<keyword evidence="2" id="KW-1185">Reference proteome</keyword>
<sequence length="55" mass="5701">MSVSPLPATKTASVLSDPIFVGSASAVSVDLDASVVSVGTSNRQLIWRQNRLSKG</sequence>
<dbReference type="Proteomes" id="UP000184267">
    <property type="component" value="Unassembled WGS sequence"/>
</dbReference>
<reference evidence="1 2" key="1">
    <citation type="submission" date="2016-10" db="EMBL/GenBank/DDBJ databases">
        <title>Genome sequence of the basidiomycete white-rot fungus Trametes pubescens.</title>
        <authorList>
            <person name="Makela M.R."/>
            <person name="Granchi Z."/>
            <person name="Peng M."/>
            <person name="De Vries R.P."/>
            <person name="Grigoriev I."/>
            <person name="Riley R."/>
            <person name="Hilden K."/>
        </authorList>
    </citation>
    <scope>NUCLEOTIDE SEQUENCE [LARGE SCALE GENOMIC DNA]</scope>
    <source>
        <strain evidence="1 2">FBCC735</strain>
    </source>
</reference>
<comment type="caution">
    <text evidence="1">The sequence shown here is derived from an EMBL/GenBank/DDBJ whole genome shotgun (WGS) entry which is preliminary data.</text>
</comment>
<accession>A0A1M2VG20</accession>
<gene>
    <name evidence="1" type="ORF">TRAPUB_2665</name>
</gene>
<evidence type="ECO:0000313" key="2">
    <source>
        <dbReference type="Proteomes" id="UP000184267"/>
    </source>
</evidence>
<protein>
    <submittedName>
        <fullName evidence="1">Uncharacterized protein</fullName>
    </submittedName>
</protein>